<reference evidence="3" key="1">
    <citation type="journal article" date="2019" name="Int. J. Syst. Evol. Microbiol.">
        <title>The Global Catalogue of Microorganisms (GCM) 10K type strain sequencing project: providing services to taxonomists for standard genome sequencing and annotation.</title>
        <authorList>
            <consortium name="The Broad Institute Genomics Platform"/>
            <consortium name="The Broad Institute Genome Sequencing Center for Infectious Disease"/>
            <person name="Wu L."/>
            <person name="Ma J."/>
        </authorList>
    </citation>
    <scope>NUCLEOTIDE SEQUENCE [LARGE SCALE GENOMIC DNA]</scope>
    <source>
        <strain evidence="3">JCM 18657</strain>
    </source>
</reference>
<name>A0ABW2V5P5_9BACL</name>
<dbReference type="EMBL" id="JBHTGQ010000044">
    <property type="protein sequence ID" value="MFC7751462.1"/>
    <property type="molecule type" value="Genomic_DNA"/>
</dbReference>
<organism evidence="2 3">
    <name type="scientific">Paenibacillus thermoaerophilus</name>
    <dbReference type="NCBI Taxonomy" id="1215385"/>
    <lineage>
        <taxon>Bacteria</taxon>
        <taxon>Bacillati</taxon>
        <taxon>Bacillota</taxon>
        <taxon>Bacilli</taxon>
        <taxon>Bacillales</taxon>
        <taxon>Paenibacillaceae</taxon>
        <taxon>Paenibacillus</taxon>
    </lineage>
</organism>
<dbReference type="Proteomes" id="UP001596528">
    <property type="component" value="Unassembled WGS sequence"/>
</dbReference>
<dbReference type="InterPro" id="IPR029058">
    <property type="entry name" value="AB_hydrolase_fold"/>
</dbReference>
<dbReference type="PANTHER" id="PTHR11614">
    <property type="entry name" value="PHOSPHOLIPASE-RELATED"/>
    <property type="match status" value="1"/>
</dbReference>
<protein>
    <submittedName>
        <fullName evidence="2">Alpha/beta hydrolase</fullName>
    </submittedName>
</protein>
<comment type="caution">
    <text evidence="2">The sequence shown here is derived from an EMBL/GenBank/DDBJ whole genome shotgun (WGS) entry which is preliminary data.</text>
</comment>
<keyword evidence="3" id="KW-1185">Reference proteome</keyword>
<keyword evidence="2" id="KW-0378">Hydrolase</keyword>
<evidence type="ECO:0000259" key="1">
    <source>
        <dbReference type="Pfam" id="PF12146"/>
    </source>
</evidence>
<evidence type="ECO:0000313" key="3">
    <source>
        <dbReference type="Proteomes" id="UP001596528"/>
    </source>
</evidence>
<dbReference type="InterPro" id="IPR022742">
    <property type="entry name" value="Hydrolase_4"/>
</dbReference>
<sequence>MERVYGSPEPFFLPGSGEREATAVLLIHGFTGTPSELRRLGYHLNDMRYTVQGILLPGHGTTPKDMLRTGWSDWWKHALDSYDGLKRQGYERVFVAGHSMGGLLALKLAAERQVDGVVPMAAPVFLTSRKPALAVLLQYLVRYIEKRPPSIPEIASESCAYTKTPVKCVVSLQKLMKRVRATLPLVSAPALVVQGERDSMVLPKSASYIFERIGSTFKEMRWYPLSSHGLLLDREREQVYRDVGGFVEKVAALPRPNRMAPS</sequence>
<dbReference type="Pfam" id="PF12146">
    <property type="entry name" value="Hydrolase_4"/>
    <property type="match status" value="1"/>
</dbReference>
<dbReference type="InterPro" id="IPR051044">
    <property type="entry name" value="MAG_DAG_Lipase"/>
</dbReference>
<dbReference type="Gene3D" id="3.40.50.1820">
    <property type="entry name" value="alpha/beta hydrolase"/>
    <property type="match status" value="1"/>
</dbReference>
<proteinExistence type="predicted"/>
<dbReference type="PIRSF" id="PIRSF017388">
    <property type="entry name" value="Esterase_lipase"/>
    <property type="match status" value="1"/>
</dbReference>
<dbReference type="GO" id="GO:0016787">
    <property type="term" value="F:hydrolase activity"/>
    <property type="evidence" value="ECO:0007669"/>
    <property type="project" value="UniProtKB-KW"/>
</dbReference>
<feature type="domain" description="Serine aminopeptidase S33" evidence="1">
    <location>
        <begin position="22"/>
        <end position="235"/>
    </location>
</feature>
<evidence type="ECO:0000313" key="2">
    <source>
        <dbReference type="EMBL" id="MFC7751462.1"/>
    </source>
</evidence>
<dbReference type="InterPro" id="IPR012354">
    <property type="entry name" value="Esterase_lipase"/>
</dbReference>
<gene>
    <name evidence="2" type="ORF">ACFQWB_16195</name>
</gene>
<dbReference type="SUPFAM" id="SSF53474">
    <property type="entry name" value="alpha/beta-Hydrolases"/>
    <property type="match status" value="1"/>
</dbReference>
<accession>A0ABW2V5P5</accession>
<dbReference type="RefSeq" id="WP_138790479.1">
    <property type="nucleotide sequence ID" value="NZ_JBHTGQ010000044.1"/>
</dbReference>